<dbReference type="InterPro" id="IPR002347">
    <property type="entry name" value="SDR_fam"/>
</dbReference>
<evidence type="ECO:0000256" key="1">
    <source>
        <dbReference type="ARBA" id="ARBA00006484"/>
    </source>
</evidence>
<dbReference type="Pfam" id="PF13561">
    <property type="entry name" value="adh_short_C2"/>
    <property type="match status" value="1"/>
</dbReference>
<evidence type="ECO:0000256" key="3">
    <source>
        <dbReference type="RuleBase" id="RU000363"/>
    </source>
</evidence>
<comment type="caution">
    <text evidence="4">The sequence shown here is derived from an EMBL/GenBank/DDBJ whole genome shotgun (WGS) entry which is preliminary data.</text>
</comment>
<name>A0ABV1D9Z8_9FIRM</name>
<dbReference type="CDD" id="cd05233">
    <property type="entry name" value="SDR_c"/>
    <property type="match status" value="1"/>
</dbReference>
<organism evidence="4 5">
    <name type="scientific">Enterocloster hominis</name>
    <name type="common">ex Hitch et al. 2024</name>
    <dbReference type="NCBI Taxonomy" id="1917870"/>
    <lineage>
        <taxon>Bacteria</taxon>
        <taxon>Bacillati</taxon>
        <taxon>Bacillota</taxon>
        <taxon>Clostridia</taxon>
        <taxon>Lachnospirales</taxon>
        <taxon>Lachnospiraceae</taxon>
        <taxon>Enterocloster</taxon>
    </lineage>
</organism>
<dbReference type="EC" id="1.-.-.-" evidence="4"/>
<dbReference type="GO" id="GO:0016491">
    <property type="term" value="F:oxidoreductase activity"/>
    <property type="evidence" value="ECO:0007669"/>
    <property type="project" value="UniProtKB-KW"/>
</dbReference>
<keyword evidence="5" id="KW-1185">Reference proteome</keyword>
<evidence type="ECO:0000256" key="2">
    <source>
        <dbReference type="ARBA" id="ARBA00023002"/>
    </source>
</evidence>
<dbReference type="InterPro" id="IPR036291">
    <property type="entry name" value="NAD(P)-bd_dom_sf"/>
</dbReference>
<sequence length="304" mass="31488">MDLGLKGKTAVVTGGSKGIGYAVAKTFLEEGANVFICARNVDEVDAAVRALGGAGASAGAAVSDGMAESAGAAVSDGMAEPSGASGHTVHGAVYGTVYGTAADMTVEEDVYRVAKGAYGRFGSLDCWINNVGASFPKEGEEYREQDIEKITKVCFFSTIYGTQAAFRYMKKTGGSIINISSLAARCGTVGASTLYGPLKSAVIKLAVSFAGEYAAYGVRVNSVLPGFTATPAVAANIKPDYLKRNTDDTLLRRVAVPEEIAAPVVFLCSSRASYITGTSLEVSGGRSIVLNPEYSYVKKEGEQA</sequence>
<protein>
    <submittedName>
        <fullName evidence="4">SDR family oxidoreductase</fullName>
        <ecNumber evidence="4">1.-.-.-</ecNumber>
    </submittedName>
</protein>
<evidence type="ECO:0000313" key="4">
    <source>
        <dbReference type="EMBL" id="MEQ2427189.1"/>
    </source>
</evidence>
<dbReference type="Gene3D" id="3.40.50.720">
    <property type="entry name" value="NAD(P)-binding Rossmann-like Domain"/>
    <property type="match status" value="1"/>
</dbReference>
<dbReference type="EMBL" id="JBBMFM010000092">
    <property type="protein sequence ID" value="MEQ2427189.1"/>
    <property type="molecule type" value="Genomic_DNA"/>
</dbReference>
<dbReference type="PANTHER" id="PTHR42760:SF133">
    <property type="entry name" value="3-OXOACYL-[ACYL-CARRIER-PROTEIN] REDUCTASE"/>
    <property type="match status" value="1"/>
</dbReference>
<dbReference type="Proteomes" id="UP001454086">
    <property type="component" value="Unassembled WGS sequence"/>
</dbReference>
<reference evidence="4 5" key="1">
    <citation type="submission" date="2024-03" db="EMBL/GenBank/DDBJ databases">
        <title>Human intestinal bacterial collection.</title>
        <authorList>
            <person name="Pauvert C."/>
            <person name="Hitch T.C.A."/>
            <person name="Clavel T."/>
        </authorList>
    </citation>
    <scope>NUCLEOTIDE SEQUENCE [LARGE SCALE GENOMIC DNA]</scope>
    <source>
        <strain evidence="4 5">CLA-SR-H021</strain>
    </source>
</reference>
<dbReference type="PRINTS" id="PR00080">
    <property type="entry name" value="SDRFAMILY"/>
</dbReference>
<evidence type="ECO:0000313" key="5">
    <source>
        <dbReference type="Proteomes" id="UP001454086"/>
    </source>
</evidence>
<dbReference type="Pfam" id="PF00106">
    <property type="entry name" value="adh_short"/>
    <property type="match status" value="1"/>
</dbReference>
<proteinExistence type="inferred from homology"/>
<keyword evidence="2 4" id="KW-0560">Oxidoreductase</keyword>
<dbReference type="PANTHER" id="PTHR42760">
    <property type="entry name" value="SHORT-CHAIN DEHYDROGENASES/REDUCTASES FAMILY MEMBER"/>
    <property type="match status" value="1"/>
</dbReference>
<comment type="similarity">
    <text evidence="1 3">Belongs to the short-chain dehydrogenases/reductases (SDR) family.</text>
</comment>
<dbReference type="PRINTS" id="PR00081">
    <property type="entry name" value="GDHRDH"/>
</dbReference>
<dbReference type="SUPFAM" id="SSF51735">
    <property type="entry name" value="NAD(P)-binding Rossmann-fold domains"/>
    <property type="match status" value="1"/>
</dbReference>
<accession>A0ABV1D9Z8</accession>
<dbReference type="RefSeq" id="WP_008726692.1">
    <property type="nucleotide sequence ID" value="NZ_JBBMFM010000092.1"/>
</dbReference>
<gene>
    <name evidence="4" type="ORF">WMQ36_19665</name>
</gene>